<protein>
    <submittedName>
        <fullName evidence="1">Uncharacterized protein</fullName>
    </submittedName>
</protein>
<dbReference type="AlphaFoldDB" id="A0A075MNR8"/>
<reference evidence="1 2" key="1">
    <citation type="journal article" date="2014" name="PLoS ONE">
        <title>Genome Sequence of Candidatus Nitrososphaera evergladensis from Group I.1b Enriched from Everglades Soil Reveals Novel Genomic Features of the Ammonia-Oxidizing Archaea.</title>
        <authorList>
            <person name="Zhalnina K.V."/>
            <person name="Dias R."/>
            <person name="Leonard M.T."/>
            <person name="Dorr de Quadros P."/>
            <person name="Camargo F.A."/>
            <person name="Drew J.C."/>
            <person name="Farmerie W.G."/>
            <person name="Daroub S.H."/>
            <person name="Triplett E.W."/>
        </authorList>
    </citation>
    <scope>NUCLEOTIDE SEQUENCE [LARGE SCALE GENOMIC DNA]</scope>
    <source>
        <strain evidence="1 2">SR1</strain>
    </source>
</reference>
<evidence type="ECO:0000313" key="2">
    <source>
        <dbReference type="Proteomes" id="UP000028194"/>
    </source>
</evidence>
<keyword evidence="2" id="KW-1185">Reference proteome</keyword>
<dbReference type="EMBL" id="CP007174">
    <property type="protein sequence ID" value="AIF82457.1"/>
    <property type="molecule type" value="Genomic_DNA"/>
</dbReference>
<sequence length="29" mass="3146">MLESALNEAFGKAPAFFITDSLVSLECKI</sequence>
<dbReference type="HOGENOM" id="CLU_3408317_0_0_2"/>
<dbReference type="Proteomes" id="UP000028194">
    <property type="component" value="Chromosome"/>
</dbReference>
<accession>A0A075MNR8</accession>
<proteinExistence type="predicted"/>
<name>A0A075MNR8_9ARCH</name>
<gene>
    <name evidence="1" type="ORF">NTE_00375</name>
</gene>
<dbReference type="KEGG" id="nev:NTE_00375"/>
<organism evidence="1 2">
    <name type="scientific">Candidatus Nitrososphaera evergladensis SR1</name>
    <dbReference type="NCBI Taxonomy" id="1459636"/>
    <lineage>
        <taxon>Archaea</taxon>
        <taxon>Nitrososphaerota</taxon>
        <taxon>Nitrososphaeria</taxon>
        <taxon>Nitrososphaerales</taxon>
        <taxon>Nitrososphaeraceae</taxon>
        <taxon>Nitrososphaera</taxon>
    </lineage>
</organism>
<evidence type="ECO:0000313" key="1">
    <source>
        <dbReference type="EMBL" id="AIF82457.1"/>
    </source>
</evidence>